<dbReference type="EMBL" id="CP012871">
    <property type="protein sequence ID" value="ALR75298.1"/>
    <property type="molecule type" value="Genomic_DNA"/>
</dbReference>
<protein>
    <submittedName>
        <fullName evidence="2">(2Fe-2S)-binding protein</fullName>
    </submittedName>
</protein>
<dbReference type="InterPro" id="IPR042204">
    <property type="entry name" value="2Fe-2S-bd_N"/>
</dbReference>
<dbReference type="OrthoDB" id="573392at2"/>
<keyword evidence="1" id="KW-0560">Oxidoreductase</keyword>
<evidence type="ECO:0000313" key="3">
    <source>
        <dbReference type="Proteomes" id="UP000069162"/>
    </source>
</evidence>
<dbReference type="Proteomes" id="UP000069162">
    <property type="component" value="Chromosome"/>
</dbReference>
<gene>
    <name evidence="2" type="ORF">AO703_02945</name>
</gene>
<dbReference type="SUPFAM" id="SSF54292">
    <property type="entry name" value="2Fe-2S ferredoxin-like"/>
    <property type="match status" value="1"/>
</dbReference>
<dbReference type="Pfam" id="PF13510">
    <property type="entry name" value="Fer2_4"/>
    <property type="match status" value="1"/>
</dbReference>
<evidence type="ECO:0000256" key="1">
    <source>
        <dbReference type="ARBA" id="ARBA00023002"/>
    </source>
</evidence>
<dbReference type="AlphaFoldDB" id="A0A806X2H0"/>
<dbReference type="GO" id="GO:0016491">
    <property type="term" value="F:oxidoreductase activity"/>
    <property type="evidence" value="ECO:0007669"/>
    <property type="project" value="UniProtKB-KW"/>
</dbReference>
<dbReference type="RefSeq" id="WP_062740273.1">
    <property type="nucleotide sequence ID" value="NZ_CP012871.1"/>
</dbReference>
<dbReference type="Gene3D" id="3.10.20.440">
    <property type="entry name" value="2Fe-2S iron-sulphur cluster binding domain, sarcosine oxidase, alpha subunit, N-terminal domain"/>
    <property type="match status" value="1"/>
</dbReference>
<dbReference type="InterPro" id="IPR036010">
    <property type="entry name" value="2Fe-2S_ferredoxin-like_sf"/>
</dbReference>
<proteinExistence type="predicted"/>
<dbReference type="KEGG" id="kle:AO703_02945"/>
<name>A0A806X2H0_9ENTR</name>
<dbReference type="GO" id="GO:0051536">
    <property type="term" value="F:iron-sulfur cluster binding"/>
    <property type="evidence" value="ECO:0007669"/>
    <property type="project" value="InterPro"/>
</dbReference>
<evidence type="ECO:0000313" key="2">
    <source>
        <dbReference type="EMBL" id="ALR75298.1"/>
    </source>
</evidence>
<sequence length="87" mass="9233">MTSTLRVYIDGVPCEVPDGISVAAALARAGNALTRVSVSGQPRAPFCGMGVCQECRVTVNGRRVLACQTLCLAEMRIDRSLHENVAV</sequence>
<accession>A0A806X2H0</accession>
<organism evidence="2 3">
    <name type="scientific">[Enterobacter] lignolyticus</name>
    <dbReference type="NCBI Taxonomy" id="1334193"/>
    <lineage>
        <taxon>Bacteria</taxon>
        <taxon>Pseudomonadati</taxon>
        <taxon>Pseudomonadota</taxon>
        <taxon>Gammaproteobacteria</taxon>
        <taxon>Enterobacterales</taxon>
        <taxon>Enterobacteriaceae</taxon>
        <taxon>Pluralibacter</taxon>
    </lineage>
</organism>
<reference evidence="3" key="1">
    <citation type="submission" date="2015-10" db="EMBL/GenBank/DDBJ databases">
        <title>Complete Genome Sequencing of Klebsiella sp. strain G5.</title>
        <authorList>
            <person name="Chan K.-G."/>
            <person name="Chen J.-W."/>
        </authorList>
    </citation>
    <scope>NUCLEOTIDE SEQUENCE [LARGE SCALE GENOMIC DNA]</scope>
    <source>
        <strain evidence="3">G5</strain>
    </source>
</reference>